<dbReference type="OrthoDB" id="1740265at2759"/>
<dbReference type="InterPro" id="IPR017853">
    <property type="entry name" value="GH"/>
</dbReference>
<dbReference type="SMART" id="SM00642">
    <property type="entry name" value="Aamy"/>
    <property type="match status" value="1"/>
</dbReference>
<comment type="similarity">
    <text evidence="1">Belongs to the glycosyl hydrolase 13 family.</text>
</comment>
<evidence type="ECO:0000313" key="5">
    <source>
        <dbReference type="EMBL" id="WPB04710.1"/>
    </source>
</evidence>
<keyword evidence="7" id="KW-1185">Reference proteome</keyword>
<evidence type="ECO:0000313" key="4">
    <source>
        <dbReference type="EMBL" id="PIA94704.1"/>
    </source>
</evidence>
<protein>
    <submittedName>
        <fullName evidence="4">Oligo-1,6-glucosidase IMA5</fullName>
    </submittedName>
</protein>
<name>A0A2G5HQ93_CERBT</name>
<dbReference type="GO" id="GO:0000025">
    <property type="term" value="P:maltose catabolic process"/>
    <property type="evidence" value="ECO:0007669"/>
    <property type="project" value="TreeGrafter"/>
</dbReference>
<reference evidence="5 7" key="2">
    <citation type="submission" date="2023-09" db="EMBL/GenBank/DDBJ databases">
        <title>Complete-Gapless Cercospora beticola genome.</title>
        <authorList>
            <person name="Wyatt N.A."/>
            <person name="Spanner R.E."/>
            <person name="Bolton M.D."/>
        </authorList>
    </citation>
    <scope>NUCLEOTIDE SEQUENCE [LARGE SCALE GENOMIC DNA]</scope>
    <source>
        <strain evidence="5">Cb09-40</strain>
    </source>
</reference>
<dbReference type="PANTHER" id="PTHR10357">
    <property type="entry name" value="ALPHA-AMYLASE FAMILY MEMBER"/>
    <property type="match status" value="1"/>
</dbReference>
<dbReference type="InterPro" id="IPR045857">
    <property type="entry name" value="O16G_dom_2"/>
</dbReference>
<dbReference type="AlphaFoldDB" id="A0A2G5HQ93"/>
<dbReference type="GO" id="GO:0005987">
    <property type="term" value="P:sucrose catabolic process"/>
    <property type="evidence" value="ECO:0007669"/>
    <property type="project" value="TreeGrafter"/>
</dbReference>
<evidence type="ECO:0000313" key="6">
    <source>
        <dbReference type="Proteomes" id="UP000230605"/>
    </source>
</evidence>
<dbReference type="EMBL" id="LKMD01000104">
    <property type="protein sequence ID" value="PIA94704.1"/>
    <property type="molecule type" value="Genomic_DNA"/>
</dbReference>
<reference evidence="4 6" key="1">
    <citation type="submission" date="2015-10" db="EMBL/GenBank/DDBJ databases">
        <title>The cercosporin biosynthetic gene cluster was horizontally transferred to several fungal lineages and shown to be expanded in Cercospora beticola based on microsynteny with recipient genomes.</title>
        <authorList>
            <person name="De Jonge R."/>
            <person name="Ebert M.K."/>
            <person name="Suttle J.C."/>
            <person name="Jurick Ii W.M."/>
            <person name="Secor G.A."/>
            <person name="Thomma B.P."/>
            <person name="Van De Peer Y."/>
            <person name="Bolton M.D."/>
        </authorList>
    </citation>
    <scope>NUCLEOTIDE SEQUENCE [LARGE SCALE GENOMIC DNA]</scope>
    <source>
        <strain evidence="4 6">09-40</strain>
    </source>
</reference>
<dbReference type="GO" id="GO:0033934">
    <property type="term" value="F:glucan 1,4-alpha-maltotriohydrolase activity"/>
    <property type="evidence" value="ECO:0007669"/>
    <property type="project" value="TreeGrafter"/>
</dbReference>
<evidence type="ECO:0000256" key="1">
    <source>
        <dbReference type="ARBA" id="ARBA00008061"/>
    </source>
</evidence>
<accession>A0A2G5HQ93</accession>
<evidence type="ECO:0000259" key="3">
    <source>
        <dbReference type="SMART" id="SM00642"/>
    </source>
</evidence>
<proteinExistence type="inferred from homology"/>
<dbReference type="EMBL" id="CP134189">
    <property type="protein sequence ID" value="WPB04710.1"/>
    <property type="molecule type" value="Genomic_DNA"/>
</dbReference>
<dbReference type="Gene3D" id="3.90.400.10">
    <property type="entry name" value="Oligo-1,6-glucosidase, Domain 2"/>
    <property type="match status" value="1"/>
</dbReference>
<evidence type="ECO:0000313" key="7">
    <source>
        <dbReference type="Proteomes" id="UP001302367"/>
    </source>
</evidence>
<dbReference type="PANTHER" id="PTHR10357:SF179">
    <property type="entry name" value="NEUTRAL AND BASIC AMINO ACID TRANSPORT PROTEIN RBAT"/>
    <property type="match status" value="1"/>
</dbReference>
<evidence type="ECO:0000256" key="2">
    <source>
        <dbReference type="ARBA" id="ARBA00026248"/>
    </source>
</evidence>
<dbReference type="Pfam" id="PF00128">
    <property type="entry name" value="Alpha-amylase"/>
    <property type="match status" value="1"/>
</dbReference>
<dbReference type="Proteomes" id="UP001302367">
    <property type="component" value="Chromosome 6"/>
</dbReference>
<gene>
    <name evidence="4" type="ORF">CB0940_08145</name>
    <name evidence="5" type="ORF">RHO25_009357</name>
</gene>
<keyword evidence="2" id="KW-0462">Maltose metabolism</keyword>
<dbReference type="SUPFAM" id="SSF51445">
    <property type="entry name" value="(Trans)glycosidases"/>
    <property type="match status" value="1"/>
</dbReference>
<feature type="domain" description="Glycosyl hydrolase family 13 catalytic" evidence="3">
    <location>
        <begin position="33"/>
        <end position="487"/>
    </location>
</feature>
<dbReference type="GO" id="GO:0004556">
    <property type="term" value="F:alpha-amylase activity"/>
    <property type="evidence" value="ECO:0007669"/>
    <property type="project" value="TreeGrafter"/>
</dbReference>
<dbReference type="InterPro" id="IPR006047">
    <property type="entry name" value="GH13_cat_dom"/>
</dbReference>
<organism evidence="4 6">
    <name type="scientific">Cercospora beticola</name>
    <name type="common">Sugarbeet leaf spot fungus</name>
    <dbReference type="NCBI Taxonomy" id="122368"/>
    <lineage>
        <taxon>Eukaryota</taxon>
        <taxon>Fungi</taxon>
        <taxon>Dikarya</taxon>
        <taxon>Ascomycota</taxon>
        <taxon>Pezizomycotina</taxon>
        <taxon>Dothideomycetes</taxon>
        <taxon>Dothideomycetidae</taxon>
        <taxon>Mycosphaerellales</taxon>
        <taxon>Mycosphaerellaceae</taxon>
        <taxon>Cercospora</taxon>
    </lineage>
</organism>
<dbReference type="GO" id="GO:0004574">
    <property type="term" value="F:oligo-1,6-glucosidase activity"/>
    <property type="evidence" value="ECO:0007669"/>
    <property type="project" value="TreeGrafter"/>
</dbReference>
<sequence>MSAPPRPTSPAPLPSALPPPPPLPWHHTAVIYHLYPSSFFCPPGSPTQHTGSIRGIIQKIPYLKSLGIDAIWLGACHLSSGIDNGYDVVDYRRIDPQYGTVADLEELIWKLKEVGVGVIMDMVVNHTSWEHKWFEESKRKVNGKGDWYFWRKSSSERVVKRLQEDGTEVEEVMRLPPNNWASIFGGSAWEYDEVRKKWFLHIFSEGQPDLNWNCVHVRKAIYEEMRFWVEKGVVGFRLDVINLISKMEHLERQNVRTVGEGEEEVDMLDPRPAYEYYCNGDRVHEFLREMRREVFGVEEKNGGGADGKSKILLGEVIVTSEPGAVREYILPERKELDMLYQYDIFDLDSLQANGKFSSPDPPLTQKQLMHMLKKTIAHWQRELSYQRTEGGCGTIWLESHDTARSVSRFGGNIVNKSDENRRKYRYKVAKMLALLECTLGGTLFIYQGQELGMMNLRDDVSISEYPDVETKKAREDEYAKRKRDTIAAAQLGPEKNRTHELEIDMSDFEAQLRLKARDHARMPLPWVPASEAQPHAGFSSAPRETKMWSPMNTDTQECNIADQERNHDSVLKFWRKLIRFRKERASTVVVGDFEPVEATIGDEAIPVFAYWRKANDDGFEIGDAMLEDDRDLLVVINMTAEQDVPFKLPIGYICSGCRSEDGHGRDVMFDPVVTTAEARWQDADGWLKSGQEINLGAFEGVVFACQ</sequence>
<dbReference type="Gene3D" id="3.20.20.80">
    <property type="entry name" value="Glycosidases"/>
    <property type="match status" value="1"/>
</dbReference>
<dbReference type="Proteomes" id="UP000230605">
    <property type="component" value="Chromosome 6"/>
</dbReference>
<dbReference type="GO" id="GO:0004575">
    <property type="term" value="F:sucrose alpha-glucosidase activity"/>
    <property type="evidence" value="ECO:0007669"/>
    <property type="project" value="TreeGrafter"/>
</dbReference>